<keyword evidence="5 7" id="KW-0503">Monooxygenase</keyword>
<dbReference type="RefSeq" id="WP_382254513.1">
    <property type="nucleotide sequence ID" value="NZ_JBHTBX010000002.1"/>
</dbReference>
<feature type="domain" description="FAD-binding" evidence="6">
    <location>
        <begin position="3"/>
        <end position="355"/>
    </location>
</feature>
<dbReference type="GO" id="GO:0004497">
    <property type="term" value="F:monooxygenase activity"/>
    <property type="evidence" value="ECO:0007669"/>
    <property type="project" value="UniProtKB-KW"/>
</dbReference>
<dbReference type="SUPFAM" id="SSF51905">
    <property type="entry name" value="FAD/NAD(P)-binding domain"/>
    <property type="match status" value="1"/>
</dbReference>
<comment type="cofactor">
    <cofactor evidence="1">
        <name>FAD</name>
        <dbReference type="ChEBI" id="CHEBI:57692"/>
    </cofactor>
</comment>
<dbReference type="InterPro" id="IPR036188">
    <property type="entry name" value="FAD/NAD-bd_sf"/>
</dbReference>
<dbReference type="PANTHER" id="PTHR13789">
    <property type="entry name" value="MONOOXYGENASE"/>
    <property type="match status" value="1"/>
</dbReference>
<dbReference type="PRINTS" id="PR00420">
    <property type="entry name" value="RNGMNOXGNASE"/>
</dbReference>
<evidence type="ECO:0000256" key="3">
    <source>
        <dbReference type="ARBA" id="ARBA00022827"/>
    </source>
</evidence>
<dbReference type="Proteomes" id="UP001596495">
    <property type="component" value="Unassembled WGS sequence"/>
</dbReference>
<evidence type="ECO:0000256" key="4">
    <source>
        <dbReference type="ARBA" id="ARBA00023002"/>
    </source>
</evidence>
<dbReference type="SUPFAM" id="SSF54373">
    <property type="entry name" value="FAD-linked reductases, C-terminal domain"/>
    <property type="match status" value="1"/>
</dbReference>
<reference evidence="8" key="1">
    <citation type="journal article" date="2019" name="Int. J. Syst. Evol. Microbiol.">
        <title>The Global Catalogue of Microorganisms (GCM) 10K type strain sequencing project: providing services to taxonomists for standard genome sequencing and annotation.</title>
        <authorList>
            <consortium name="The Broad Institute Genomics Platform"/>
            <consortium name="The Broad Institute Genome Sequencing Center for Infectious Disease"/>
            <person name="Wu L."/>
            <person name="Ma J."/>
        </authorList>
    </citation>
    <scope>NUCLEOTIDE SEQUENCE [LARGE SCALE GENOMIC DNA]</scope>
    <source>
        <strain evidence="8">CCUG 54518</strain>
    </source>
</reference>
<keyword evidence="3" id="KW-0274">FAD</keyword>
<evidence type="ECO:0000256" key="2">
    <source>
        <dbReference type="ARBA" id="ARBA00022630"/>
    </source>
</evidence>
<keyword evidence="4" id="KW-0560">Oxidoreductase</keyword>
<dbReference type="EMBL" id="JBHTBX010000002">
    <property type="protein sequence ID" value="MFC7433905.1"/>
    <property type="molecule type" value="Genomic_DNA"/>
</dbReference>
<dbReference type="PANTHER" id="PTHR13789:SF318">
    <property type="entry name" value="GERANYLGERANYL DIPHOSPHATE REDUCTASE"/>
    <property type="match status" value="1"/>
</dbReference>
<accession>A0ABW2R753</accession>
<dbReference type="InterPro" id="IPR002938">
    <property type="entry name" value="FAD-bd"/>
</dbReference>
<evidence type="ECO:0000259" key="6">
    <source>
        <dbReference type="Pfam" id="PF01494"/>
    </source>
</evidence>
<dbReference type="Pfam" id="PF01494">
    <property type="entry name" value="FAD_binding_3"/>
    <property type="match status" value="1"/>
</dbReference>
<comment type="caution">
    <text evidence="7">The sequence shown here is derived from an EMBL/GenBank/DDBJ whole genome shotgun (WGS) entry which is preliminary data.</text>
</comment>
<proteinExistence type="predicted"/>
<dbReference type="InterPro" id="IPR050493">
    <property type="entry name" value="FAD-dep_Monooxygenase_BioMet"/>
</dbReference>
<gene>
    <name evidence="7" type="ORF">ACFQNJ_05210</name>
</gene>
<evidence type="ECO:0000256" key="1">
    <source>
        <dbReference type="ARBA" id="ARBA00001974"/>
    </source>
</evidence>
<evidence type="ECO:0000256" key="5">
    <source>
        <dbReference type="ARBA" id="ARBA00023033"/>
    </source>
</evidence>
<sequence>MNSQVIIAGGGIGGLACALALSRAGQPVQVLEQATRLSEVGAGIQLGPNAVRVLHDWGLADALTACAAFPESLQVRDAHSSATLGQLRLGAMVQARYGKPYATIHRADLHGLLLKALREQPLATIALDARVSSYEESPLGVTVHCEDDRVFEGAALVGADGLWSRVRLQLLGAQPVRASGHLAYRGLVDPARLPQALRRPVVTAWLGPRLHVVHYPVRRGEIFNLVAVVEGVIGQGHGGHVDSDPQSWTHEAHAADLKRTLGPACADLMAMIDAAQEWKLWALNDRPPVAGADEHACGRVALLGDAAHPLRPYLAQGAAMAIEDAWTLGQLRSATHGDIDWSALFGRYARTRWARNARVQARSERNGRIFHADGLVRLGRNAAMAMLGESLLDQAWLYSGPPPLAD</sequence>
<protein>
    <submittedName>
        <fullName evidence="7">FAD-dependent monooxygenase</fullName>
    </submittedName>
</protein>
<name>A0ABW2R753_9BURK</name>
<keyword evidence="2" id="KW-0285">Flavoprotein</keyword>
<dbReference type="Gene3D" id="3.50.50.60">
    <property type="entry name" value="FAD/NAD(P)-binding domain"/>
    <property type="match status" value="1"/>
</dbReference>
<keyword evidence="8" id="KW-1185">Reference proteome</keyword>
<evidence type="ECO:0000313" key="8">
    <source>
        <dbReference type="Proteomes" id="UP001596495"/>
    </source>
</evidence>
<evidence type="ECO:0000313" key="7">
    <source>
        <dbReference type="EMBL" id="MFC7433905.1"/>
    </source>
</evidence>
<organism evidence="7 8">
    <name type="scientific">Hydrogenophaga bisanensis</name>
    <dbReference type="NCBI Taxonomy" id="439611"/>
    <lineage>
        <taxon>Bacteria</taxon>
        <taxon>Pseudomonadati</taxon>
        <taxon>Pseudomonadota</taxon>
        <taxon>Betaproteobacteria</taxon>
        <taxon>Burkholderiales</taxon>
        <taxon>Comamonadaceae</taxon>
        <taxon>Hydrogenophaga</taxon>
    </lineage>
</organism>